<dbReference type="InterPro" id="IPR023214">
    <property type="entry name" value="HAD_sf"/>
</dbReference>
<evidence type="ECO:0000256" key="1">
    <source>
        <dbReference type="ARBA" id="ARBA00022801"/>
    </source>
</evidence>
<dbReference type="GO" id="GO:0006281">
    <property type="term" value="P:DNA repair"/>
    <property type="evidence" value="ECO:0007669"/>
    <property type="project" value="TreeGrafter"/>
</dbReference>
<dbReference type="EMBL" id="BJXW01000002">
    <property type="protein sequence ID" value="GEN29888.1"/>
    <property type="molecule type" value="Genomic_DNA"/>
</dbReference>
<dbReference type="SFLD" id="SFLDG01135">
    <property type="entry name" value="C1.5.6:_HAD__Beta-PGM__Phospha"/>
    <property type="match status" value="1"/>
</dbReference>
<keyword evidence="2" id="KW-0460">Magnesium</keyword>
<dbReference type="CDD" id="cd02616">
    <property type="entry name" value="HAD_PPase"/>
    <property type="match status" value="1"/>
</dbReference>
<dbReference type="InterPro" id="IPR006439">
    <property type="entry name" value="HAD-SF_hydro_IA"/>
</dbReference>
<dbReference type="Proteomes" id="UP000321491">
    <property type="component" value="Unassembled WGS sequence"/>
</dbReference>
<evidence type="ECO:0000313" key="4">
    <source>
        <dbReference type="Proteomes" id="UP000321491"/>
    </source>
</evidence>
<dbReference type="InterPro" id="IPR023198">
    <property type="entry name" value="PGP-like_dom2"/>
</dbReference>
<organism evidence="3 4">
    <name type="scientific">Cerasibacillus quisquiliarum</name>
    <dbReference type="NCBI Taxonomy" id="227865"/>
    <lineage>
        <taxon>Bacteria</taxon>
        <taxon>Bacillati</taxon>
        <taxon>Bacillota</taxon>
        <taxon>Bacilli</taxon>
        <taxon>Bacillales</taxon>
        <taxon>Bacillaceae</taxon>
        <taxon>Cerasibacillus</taxon>
    </lineage>
</organism>
<dbReference type="SUPFAM" id="SSF56784">
    <property type="entry name" value="HAD-like"/>
    <property type="match status" value="1"/>
</dbReference>
<reference evidence="3 4" key="1">
    <citation type="submission" date="2019-07" db="EMBL/GenBank/DDBJ databases">
        <title>Whole genome shotgun sequence of Cerasibacillus quisquiliarum NBRC 102429.</title>
        <authorList>
            <person name="Hosoyama A."/>
            <person name="Uohara A."/>
            <person name="Ohji S."/>
            <person name="Ichikawa N."/>
        </authorList>
    </citation>
    <scope>NUCLEOTIDE SEQUENCE [LARGE SCALE GENOMIC DNA]</scope>
    <source>
        <strain evidence="3 4">NBRC 102429</strain>
    </source>
</reference>
<evidence type="ECO:0000313" key="3">
    <source>
        <dbReference type="EMBL" id="GEN29888.1"/>
    </source>
</evidence>
<dbReference type="FunFam" id="3.40.50.1000:FF:000022">
    <property type="entry name" value="Phosphoglycolate phosphatase"/>
    <property type="match status" value="1"/>
</dbReference>
<dbReference type="PANTHER" id="PTHR43434">
    <property type="entry name" value="PHOSPHOGLYCOLATE PHOSPHATASE"/>
    <property type="match status" value="1"/>
</dbReference>
<dbReference type="NCBIfam" id="TIGR01549">
    <property type="entry name" value="HAD-SF-IA-v1"/>
    <property type="match status" value="1"/>
</dbReference>
<dbReference type="Gene3D" id="3.40.50.1000">
    <property type="entry name" value="HAD superfamily/HAD-like"/>
    <property type="match status" value="1"/>
</dbReference>
<keyword evidence="4" id="KW-1185">Reference proteome</keyword>
<evidence type="ECO:0000256" key="2">
    <source>
        <dbReference type="ARBA" id="ARBA00022842"/>
    </source>
</evidence>
<dbReference type="InterPro" id="IPR050155">
    <property type="entry name" value="HAD-like_hydrolase_sf"/>
</dbReference>
<dbReference type="GO" id="GO:0005829">
    <property type="term" value="C:cytosol"/>
    <property type="evidence" value="ECO:0007669"/>
    <property type="project" value="TreeGrafter"/>
</dbReference>
<dbReference type="SFLD" id="SFLDS00003">
    <property type="entry name" value="Haloacid_Dehalogenase"/>
    <property type="match status" value="1"/>
</dbReference>
<accession>A0A511UVV6</accession>
<dbReference type="AlphaFoldDB" id="A0A511UVV6"/>
<comment type="caution">
    <text evidence="3">The sequence shown here is derived from an EMBL/GenBank/DDBJ whole genome shotgun (WGS) entry which is preliminary data.</text>
</comment>
<dbReference type="SFLD" id="SFLDG01129">
    <property type="entry name" value="C1.5:_HAD__Beta-PGM__Phosphata"/>
    <property type="match status" value="1"/>
</dbReference>
<dbReference type="NCBIfam" id="NF009804">
    <property type="entry name" value="PRK13288.1"/>
    <property type="match status" value="1"/>
</dbReference>
<proteinExistence type="predicted"/>
<dbReference type="NCBIfam" id="TIGR01509">
    <property type="entry name" value="HAD-SF-IA-v3"/>
    <property type="match status" value="1"/>
</dbReference>
<dbReference type="OrthoDB" id="9807630at2"/>
<name>A0A511UVV6_9BACI</name>
<dbReference type="PRINTS" id="PR00413">
    <property type="entry name" value="HADHALOGNASE"/>
</dbReference>
<dbReference type="InterPro" id="IPR041492">
    <property type="entry name" value="HAD_2"/>
</dbReference>
<dbReference type="RefSeq" id="WP_146934385.1">
    <property type="nucleotide sequence ID" value="NZ_BJXW01000002.1"/>
</dbReference>
<protein>
    <submittedName>
        <fullName evidence="3">Pyrophosphatase PpaX</fullName>
    </submittedName>
</protein>
<dbReference type="PANTHER" id="PTHR43434:SF26">
    <property type="entry name" value="PYROPHOSPHATASE PPAX"/>
    <property type="match status" value="1"/>
</dbReference>
<gene>
    <name evidence="3" type="primary">ppaX</name>
    <name evidence="3" type="ORF">CQU01_01260</name>
</gene>
<sequence>MKIESILFDLDGTLINTNELIIESFKYTFDKYGLNFTLEEIKSFNGPPLFETFNKIDPEKAEEMMAVYREHNLSHHDDYVTAFPNVIETIAALKNADINLAIVTNKMGKGVKMGLDLTGLDQYFDTVITLGDVKHGKPHPEPLIKAMQLLNANPKTTLMVGDNYHDIEAGHRAGVMTAGVSWSHKGRAFLESYRPTYIIDDMKELLEIIGG</sequence>
<dbReference type="Gene3D" id="1.10.150.240">
    <property type="entry name" value="Putative phosphatase, domain 2"/>
    <property type="match status" value="1"/>
</dbReference>
<dbReference type="GO" id="GO:0008967">
    <property type="term" value="F:phosphoglycolate phosphatase activity"/>
    <property type="evidence" value="ECO:0007669"/>
    <property type="project" value="TreeGrafter"/>
</dbReference>
<dbReference type="Pfam" id="PF13419">
    <property type="entry name" value="HAD_2"/>
    <property type="match status" value="1"/>
</dbReference>
<keyword evidence="1" id="KW-0378">Hydrolase</keyword>
<dbReference type="InterPro" id="IPR036412">
    <property type="entry name" value="HAD-like_sf"/>
</dbReference>